<keyword evidence="4" id="KW-1185">Reference proteome</keyword>
<dbReference type="AlphaFoldDB" id="A0A6N9Q2N1"/>
<organism evidence="3 4">
    <name type="scientific">Chengkuizengella marina</name>
    <dbReference type="NCBI Taxonomy" id="2507566"/>
    <lineage>
        <taxon>Bacteria</taxon>
        <taxon>Bacillati</taxon>
        <taxon>Bacillota</taxon>
        <taxon>Bacilli</taxon>
        <taxon>Bacillales</taxon>
        <taxon>Paenibacillaceae</taxon>
        <taxon>Chengkuizengella</taxon>
    </lineage>
</organism>
<comment type="caution">
    <text evidence="3">The sequence shown here is derived from an EMBL/GenBank/DDBJ whole genome shotgun (WGS) entry which is preliminary data.</text>
</comment>
<comment type="similarity">
    <text evidence="1">Belongs to the metallophosphoesterase superfamily. YfcE family.</text>
</comment>
<dbReference type="InterPro" id="IPR011152">
    <property type="entry name" value="Pesterase_MJ0912"/>
</dbReference>
<dbReference type="GO" id="GO:0016791">
    <property type="term" value="F:phosphatase activity"/>
    <property type="evidence" value="ECO:0007669"/>
    <property type="project" value="TreeGrafter"/>
</dbReference>
<dbReference type="PIRSF" id="PIRSF000883">
    <property type="entry name" value="Pesterase_MJ0912"/>
    <property type="match status" value="1"/>
</dbReference>
<evidence type="ECO:0000313" key="4">
    <source>
        <dbReference type="Proteomes" id="UP000448943"/>
    </source>
</evidence>
<evidence type="ECO:0000313" key="3">
    <source>
        <dbReference type="EMBL" id="NBI28708.1"/>
    </source>
</evidence>
<evidence type="ECO:0000259" key="2">
    <source>
        <dbReference type="Pfam" id="PF12850"/>
    </source>
</evidence>
<protein>
    <submittedName>
        <fullName evidence="3">Metallophosphoesterase</fullName>
    </submittedName>
</protein>
<evidence type="ECO:0000256" key="1">
    <source>
        <dbReference type="ARBA" id="ARBA00008950"/>
    </source>
</evidence>
<dbReference type="PANTHER" id="PTHR42850:SF2">
    <property type="entry name" value="BLL5683 PROTEIN"/>
    <property type="match status" value="1"/>
</dbReference>
<dbReference type="CDD" id="cd00838">
    <property type="entry name" value="MPP_superfamily"/>
    <property type="match status" value="1"/>
</dbReference>
<dbReference type="InterPro" id="IPR029052">
    <property type="entry name" value="Metallo-depent_PP-like"/>
</dbReference>
<dbReference type="GO" id="GO:0005737">
    <property type="term" value="C:cytoplasm"/>
    <property type="evidence" value="ECO:0007669"/>
    <property type="project" value="TreeGrafter"/>
</dbReference>
<name>A0A6N9Q2N1_9BACL</name>
<sequence>MNRIAIISDIHGNIPALDAIMNDIKQRNIHKIFCLGDMVGKGPHSEIAVDRVREQCDLVVKGNWDDAITKEQKHETMLWHQNRLGKSRLEYLKRLPFSVDFWMSGKLVRLFHASEESVYKRIQPWDSMEERLAMFNNTESTGFPEKEPDMVGYGDIHNAYIQNYRGKTLFNVGSVGNPLDLKQASYAMIEGEMDSKEQGTVSIQIVRVPYDIELSIRQAVDENMPELDAYIQELRTGKYRGLKD</sequence>
<dbReference type="PANTHER" id="PTHR42850">
    <property type="entry name" value="METALLOPHOSPHOESTERASE"/>
    <property type="match status" value="1"/>
</dbReference>
<gene>
    <name evidence="3" type="ORF">ERL59_07035</name>
</gene>
<dbReference type="Pfam" id="PF12850">
    <property type="entry name" value="Metallophos_2"/>
    <property type="match status" value="1"/>
</dbReference>
<reference evidence="3 4" key="1">
    <citation type="submission" date="2019-01" db="EMBL/GenBank/DDBJ databases">
        <title>Chengkuizengella sp. nov., isolated from deep-sea sediment of East Pacific Ocean.</title>
        <authorList>
            <person name="Yang J."/>
            <person name="Lai Q."/>
            <person name="Shao Z."/>
        </authorList>
    </citation>
    <scope>NUCLEOTIDE SEQUENCE [LARGE SCALE GENOMIC DNA]</scope>
    <source>
        <strain evidence="3 4">YPA3-1-1</strain>
    </source>
</reference>
<dbReference type="EMBL" id="SIJB01000017">
    <property type="protein sequence ID" value="NBI28708.1"/>
    <property type="molecule type" value="Genomic_DNA"/>
</dbReference>
<dbReference type="InterPro" id="IPR024654">
    <property type="entry name" value="Calcineurin-like_PHP_lpxH"/>
</dbReference>
<dbReference type="SUPFAM" id="SSF56300">
    <property type="entry name" value="Metallo-dependent phosphatases"/>
    <property type="match status" value="1"/>
</dbReference>
<dbReference type="Proteomes" id="UP000448943">
    <property type="component" value="Unassembled WGS sequence"/>
</dbReference>
<dbReference type="InterPro" id="IPR050126">
    <property type="entry name" value="Ap4A_hydrolase"/>
</dbReference>
<feature type="domain" description="Calcineurin-like phosphoesterase" evidence="2">
    <location>
        <begin position="3"/>
        <end position="190"/>
    </location>
</feature>
<proteinExistence type="inferred from homology"/>
<dbReference type="Gene3D" id="3.60.21.10">
    <property type="match status" value="1"/>
</dbReference>
<dbReference type="OrthoDB" id="9813918at2"/>
<accession>A0A6N9Q2N1</accession>
<dbReference type="RefSeq" id="WP_160645503.1">
    <property type="nucleotide sequence ID" value="NZ_SIJB01000017.1"/>
</dbReference>